<evidence type="ECO:0000313" key="7">
    <source>
        <dbReference type="Proteomes" id="UP000830375"/>
    </source>
</evidence>
<protein>
    <submittedName>
        <fullName evidence="6">Ig heavy chain V region PJ14</fullName>
    </submittedName>
</protein>
<dbReference type="PROSITE" id="PS50835">
    <property type="entry name" value="IG_LIKE"/>
    <property type="match status" value="2"/>
</dbReference>
<dbReference type="InterPro" id="IPR007110">
    <property type="entry name" value="Ig-like_dom"/>
</dbReference>
<keyword evidence="7" id="KW-1185">Reference proteome</keyword>
<dbReference type="InterPro" id="IPR003599">
    <property type="entry name" value="Ig_sub"/>
</dbReference>
<dbReference type="SMART" id="SM00406">
    <property type="entry name" value="IGv"/>
    <property type="match status" value="2"/>
</dbReference>
<keyword evidence="2" id="KW-1064">Adaptive immunity</keyword>
<dbReference type="EMBL" id="JACTAM010000217">
    <property type="protein sequence ID" value="KAI2647651.1"/>
    <property type="molecule type" value="Genomic_DNA"/>
</dbReference>
<dbReference type="PANTHER" id="PTHR23266">
    <property type="entry name" value="IMMUNOGLOBULIN HEAVY CHAIN"/>
    <property type="match status" value="1"/>
</dbReference>
<keyword evidence="3" id="KW-1280">Immunoglobulin</keyword>
<dbReference type="SMART" id="SM00409">
    <property type="entry name" value="IG"/>
    <property type="match status" value="2"/>
</dbReference>
<dbReference type="InterPro" id="IPR013783">
    <property type="entry name" value="Ig-like_fold"/>
</dbReference>
<reference evidence="6 7" key="1">
    <citation type="submission" date="2022-01" db="EMBL/GenBank/DDBJ databases">
        <title>A high-quality chromosome-level genome assembly of rohu carp, Labeo rohita.</title>
        <authorList>
            <person name="Arick M.A. II"/>
            <person name="Hsu C.-Y."/>
            <person name="Magbanua Z."/>
            <person name="Pechanova O."/>
            <person name="Grover C."/>
            <person name="Miller E."/>
            <person name="Thrash A."/>
            <person name="Ezzel L."/>
            <person name="Alam S."/>
            <person name="Benzie J."/>
            <person name="Hamilton M."/>
            <person name="Karsi A."/>
            <person name="Lawrence M.L."/>
            <person name="Peterson D.G."/>
        </authorList>
    </citation>
    <scope>NUCLEOTIDE SEQUENCE [LARGE SCALE GENOMIC DNA]</scope>
    <source>
        <strain evidence="7">BAU-BD-2019</strain>
        <tissue evidence="6">Blood</tissue>
    </source>
</reference>
<dbReference type="Pfam" id="PF07686">
    <property type="entry name" value="V-set"/>
    <property type="match status" value="2"/>
</dbReference>
<feature type="compositionally biased region" description="Basic and acidic residues" evidence="4">
    <location>
        <begin position="22"/>
        <end position="37"/>
    </location>
</feature>
<dbReference type="Gene3D" id="2.60.40.10">
    <property type="entry name" value="Immunoglobulins"/>
    <property type="match status" value="2"/>
</dbReference>
<comment type="caution">
    <text evidence="6">The sequence shown here is derived from an EMBL/GenBank/DDBJ whole genome shotgun (WGS) entry which is preliminary data.</text>
</comment>
<dbReference type="SUPFAM" id="SSF48726">
    <property type="entry name" value="Immunoglobulin"/>
    <property type="match status" value="2"/>
</dbReference>
<evidence type="ECO:0000256" key="1">
    <source>
        <dbReference type="ARBA" id="ARBA00022859"/>
    </source>
</evidence>
<feature type="region of interest" description="Disordered" evidence="4">
    <location>
        <begin position="1"/>
        <end position="39"/>
    </location>
</feature>
<evidence type="ECO:0000256" key="3">
    <source>
        <dbReference type="ARBA" id="ARBA00043265"/>
    </source>
</evidence>
<sequence length="311" mass="34008">MNQCKSENIPVRANSIKSSGDSLHKSRVDGKSQEMKQRQKQSLTVRKAIADNPTKHGPGKRHLHARSASSTGIVNAVLSREKSTQIMFPTSLLLLFTAMTCVECNIVLTQTNSIVLQPGNSLTLTCEVSGHSVTDNSYTTAWIRHPAGKALEWIVHIWGGGDITKKDSLANKFSISKTDSSKTVTLKGQNLQTEDTAVYYYVSGISLTSSPAQIKAPGQSVRLSCQISGYALTDYGTSWIRQPPGKALEWIGIIWGSGSIDSGNSFKSRFTISRDTSRNELYLDISSLQTEDTAVYYCAKGYTVAQFSVRN</sequence>
<accession>A0ABQ8LD72</accession>
<dbReference type="Proteomes" id="UP000830375">
    <property type="component" value="Unassembled WGS sequence"/>
</dbReference>
<evidence type="ECO:0000256" key="2">
    <source>
        <dbReference type="ARBA" id="ARBA00023130"/>
    </source>
</evidence>
<name>A0ABQ8LD72_LABRO</name>
<gene>
    <name evidence="6" type="ORF">H4Q32_030992</name>
</gene>
<dbReference type="InterPro" id="IPR050199">
    <property type="entry name" value="IgHV"/>
</dbReference>
<evidence type="ECO:0000256" key="4">
    <source>
        <dbReference type="SAM" id="MobiDB-lite"/>
    </source>
</evidence>
<evidence type="ECO:0000313" key="6">
    <source>
        <dbReference type="EMBL" id="KAI2647651.1"/>
    </source>
</evidence>
<feature type="domain" description="Ig-like" evidence="5">
    <location>
        <begin position="218"/>
        <end position="298"/>
    </location>
</feature>
<dbReference type="InterPro" id="IPR013106">
    <property type="entry name" value="Ig_V-set"/>
</dbReference>
<keyword evidence="1" id="KW-0391">Immunity</keyword>
<evidence type="ECO:0000259" key="5">
    <source>
        <dbReference type="PROSITE" id="PS50835"/>
    </source>
</evidence>
<dbReference type="InterPro" id="IPR036179">
    <property type="entry name" value="Ig-like_dom_sf"/>
</dbReference>
<organism evidence="6 7">
    <name type="scientific">Labeo rohita</name>
    <name type="common">Indian major carp</name>
    <name type="synonym">Cyprinus rohita</name>
    <dbReference type="NCBI Taxonomy" id="84645"/>
    <lineage>
        <taxon>Eukaryota</taxon>
        <taxon>Metazoa</taxon>
        <taxon>Chordata</taxon>
        <taxon>Craniata</taxon>
        <taxon>Vertebrata</taxon>
        <taxon>Euteleostomi</taxon>
        <taxon>Actinopterygii</taxon>
        <taxon>Neopterygii</taxon>
        <taxon>Teleostei</taxon>
        <taxon>Ostariophysi</taxon>
        <taxon>Cypriniformes</taxon>
        <taxon>Cyprinidae</taxon>
        <taxon>Labeoninae</taxon>
        <taxon>Labeonini</taxon>
        <taxon>Labeo</taxon>
    </lineage>
</organism>
<feature type="domain" description="Ig-like" evidence="5">
    <location>
        <begin position="89"/>
        <end position="199"/>
    </location>
</feature>
<proteinExistence type="predicted"/>